<reference evidence="3 4" key="1">
    <citation type="submission" date="2019-11" db="EMBL/GenBank/DDBJ databases">
        <authorList>
            <person name="Li X.-J."/>
            <person name="Feng X.-M."/>
        </authorList>
    </citation>
    <scope>NUCLEOTIDE SEQUENCE [LARGE SCALE GENOMIC DNA]</scope>
    <source>
        <strain evidence="3 4">XMNu-373</strain>
    </source>
</reference>
<protein>
    <recommendedName>
        <fullName evidence="2">DUF8129 domain-containing protein</fullName>
    </recommendedName>
</protein>
<dbReference type="Pfam" id="PF26450">
    <property type="entry name" value="DUF8129"/>
    <property type="match status" value="1"/>
</dbReference>
<dbReference type="InterPro" id="IPR058442">
    <property type="entry name" value="DUF8129"/>
</dbReference>
<keyword evidence="4" id="KW-1185">Reference proteome</keyword>
<organism evidence="3 4">
    <name type="scientific">Phytoactinopolyspora mesophila</name>
    <dbReference type="NCBI Taxonomy" id="2650750"/>
    <lineage>
        <taxon>Bacteria</taxon>
        <taxon>Bacillati</taxon>
        <taxon>Actinomycetota</taxon>
        <taxon>Actinomycetes</taxon>
        <taxon>Jiangellales</taxon>
        <taxon>Jiangellaceae</taxon>
        <taxon>Phytoactinopolyspora</taxon>
    </lineage>
</organism>
<dbReference type="RefSeq" id="WP_162451077.1">
    <property type="nucleotide sequence ID" value="NZ_WLZY01000005.1"/>
</dbReference>
<dbReference type="AlphaFoldDB" id="A0A7K3M4W9"/>
<accession>A0A7K3M4W9</accession>
<proteinExistence type="predicted"/>
<sequence>MKLQRGGSSAPGAVRRRGETLLAGAWGVVRLVPGNHMGQNRIPGIKEAKVNHHVHLPIEDYDHHTVGTLQHAIRSLSHEDLRTLLDYEREHANRPLVKELLSNRMDELAHGAEPSAGEPPAGPPSSAQPRHEQPVEPGGQAERIIQPSHGVPRTGHKSREGPK</sequence>
<evidence type="ECO:0000313" key="3">
    <source>
        <dbReference type="EMBL" id="NDL58359.1"/>
    </source>
</evidence>
<evidence type="ECO:0000259" key="2">
    <source>
        <dbReference type="Pfam" id="PF26450"/>
    </source>
</evidence>
<feature type="region of interest" description="Disordered" evidence="1">
    <location>
        <begin position="100"/>
        <end position="163"/>
    </location>
</feature>
<evidence type="ECO:0000313" key="4">
    <source>
        <dbReference type="Proteomes" id="UP000460435"/>
    </source>
</evidence>
<feature type="domain" description="DUF8129" evidence="2">
    <location>
        <begin position="60"/>
        <end position="109"/>
    </location>
</feature>
<gene>
    <name evidence="3" type="ORF">F7O44_14920</name>
</gene>
<feature type="compositionally biased region" description="Low complexity" evidence="1">
    <location>
        <begin position="111"/>
        <end position="127"/>
    </location>
</feature>
<name>A0A7K3M4W9_9ACTN</name>
<evidence type="ECO:0000256" key="1">
    <source>
        <dbReference type="SAM" id="MobiDB-lite"/>
    </source>
</evidence>
<comment type="caution">
    <text evidence="3">The sequence shown here is derived from an EMBL/GenBank/DDBJ whole genome shotgun (WGS) entry which is preliminary data.</text>
</comment>
<dbReference type="Proteomes" id="UP000460435">
    <property type="component" value="Unassembled WGS sequence"/>
</dbReference>
<dbReference type="EMBL" id="WLZY01000005">
    <property type="protein sequence ID" value="NDL58359.1"/>
    <property type="molecule type" value="Genomic_DNA"/>
</dbReference>